<accession>A0AA97AEV7</accession>
<dbReference type="RefSeq" id="WP_316433939.1">
    <property type="nucleotide sequence ID" value="NZ_CP053586.1"/>
</dbReference>
<evidence type="ECO:0000313" key="2">
    <source>
        <dbReference type="EMBL" id="WNZ22485.1"/>
    </source>
</evidence>
<name>A0AA97AEV7_9CYAN</name>
<proteinExistence type="predicted"/>
<dbReference type="AlphaFoldDB" id="A0AA97AEV7"/>
<feature type="region of interest" description="Disordered" evidence="1">
    <location>
        <begin position="1"/>
        <end position="34"/>
    </location>
</feature>
<reference evidence="2" key="1">
    <citation type="submission" date="2020-05" db="EMBL/GenBank/DDBJ databases">
        <authorList>
            <person name="Zhu T."/>
            <person name="Keshari N."/>
            <person name="Lu X."/>
        </authorList>
    </citation>
    <scope>NUCLEOTIDE SEQUENCE</scope>
    <source>
        <strain evidence="2">NK1-12</strain>
    </source>
</reference>
<organism evidence="2">
    <name type="scientific">Leptolyngbya sp. NK1-12</name>
    <dbReference type="NCBI Taxonomy" id="2547451"/>
    <lineage>
        <taxon>Bacteria</taxon>
        <taxon>Bacillati</taxon>
        <taxon>Cyanobacteriota</taxon>
        <taxon>Cyanophyceae</taxon>
        <taxon>Leptolyngbyales</taxon>
        <taxon>Leptolyngbyaceae</taxon>
        <taxon>Leptolyngbya group</taxon>
        <taxon>Leptolyngbya</taxon>
    </lineage>
</organism>
<evidence type="ECO:0000256" key="1">
    <source>
        <dbReference type="SAM" id="MobiDB-lite"/>
    </source>
</evidence>
<sequence>MPVKTQTQASPIVVDVKASKTQAQPRTRQRYWNGKQSSIPSASAKLSAWLDAIVSTLIGSLIHPSEPVIHYECDQRGEIWRVYDPETQREAVFFNENEVRVWLERRYH</sequence>
<gene>
    <name evidence="2" type="ORF">HJG54_06155</name>
</gene>
<dbReference type="EMBL" id="CP053586">
    <property type="protein sequence ID" value="WNZ22485.1"/>
    <property type="molecule type" value="Genomic_DNA"/>
</dbReference>
<feature type="compositionally biased region" description="Polar residues" evidence="1">
    <location>
        <begin position="1"/>
        <end position="10"/>
    </location>
</feature>
<protein>
    <submittedName>
        <fullName evidence="2">Uncharacterized protein</fullName>
    </submittedName>
</protein>